<feature type="domain" description="Telomere-associated protein Rif1 N-terminal" evidence="8">
    <location>
        <begin position="5"/>
        <end position="332"/>
    </location>
</feature>
<feature type="compositionally biased region" description="Basic and acidic residues" evidence="7">
    <location>
        <begin position="1704"/>
        <end position="1715"/>
    </location>
</feature>
<feature type="region of interest" description="Disordered" evidence="7">
    <location>
        <begin position="2141"/>
        <end position="2188"/>
    </location>
</feature>
<feature type="region of interest" description="Disordered" evidence="7">
    <location>
        <begin position="1061"/>
        <end position="1083"/>
    </location>
</feature>
<feature type="compositionally biased region" description="Acidic residues" evidence="7">
    <location>
        <begin position="1846"/>
        <end position="1859"/>
    </location>
</feature>
<evidence type="ECO:0000259" key="8">
    <source>
        <dbReference type="Pfam" id="PF12231"/>
    </source>
</evidence>
<keyword evidence="4" id="KW-0779">Telomere</keyword>
<dbReference type="EMBL" id="VWZU01006836">
    <property type="protein sequence ID" value="NXI25319.1"/>
    <property type="molecule type" value="Genomic_DNA"/>
</dbReference>
<feature type="compositionally biased region" description="Basic and acidic residues" evidence="7">
    <location>
        <begin position="1860"/>
        <end position="1886"/>
    </location>
</feature>
<dbReference type="Gene3D" id="1.25.10.10">
    <property type="entry name" value="Leucine-rich Repeat Variant"/>
    <property type="match status" value="1"/>
</dbReference>
<evidence type="ECO:0000313" key="10">
    <source>
        <dbReference type="Proteomes" id="UP000572325"/>
    </source>
</evidence>
<dbReference type="InterPro" id="IPR016024">
    <property type="entry name" value="ARM-type_fold"/>
</dbReference>
<feature type="region of interest" description="Disordered" evidence="7">
    <location>
        <begin position="1920"/>
        <end position="1975"/>
    </location>
</feature>
<comment type="caution">
    <text evidence="9">The sequence shown here is derived from an EMBL/GenBank/DDBJ whole genome shotgun (WGS) entry which is preliminary data.</text>
</comment>
<dbReference type="InterPro" id="IPR011989">
    <property type="entry name" value="ARM-like"/>
</dbReference>
<dbReference type="Pfam" id="PF12231">
    <property type="entry name" value="Rif1_N"/>
    <property type="match status" value="1"/>
</dbReference>
<feature type="compositionally biased region" description="Basic and acidic residues" evidence="7">
    <location>
        <begin position="1321"/>
        <end position="1349"/>
    </location>
</feature>
<dbReference type="GO" id="GO:0140445">
    <property type="term" value="C:chromosome, telomeric repeat region"/>
    <property type="evidence" value="ECO:0007669"/>
    <property type="project" value="TreeGrafter"/>
</dbReference>
<feature type="compositionally biased region" description="Basic and acidic residues" evidence="7">
    <location>
        <begin position="1438"/>
        <end position="1455"/>
    </location>
</feature>
<reference evidence="9 10" key="1">
    <citation type="submission" date="2019-09" db="EMBL/GenBank/DDBJ databases">
        <title>Bird 10,000 Genomes (B10K) Project - Family phase.</title>
        <authorList>
            <person name="Zhang G."/>
        </authorList>
    </citation>
    <scope>NUCLEOTIDE SEQUENCE [LARGE SCALE GENOMIC DNA]</scope>
    <source>
        <strain evidence="9">B10K-DU-001-27</strain>
        <tissue evidence="9">Muscle</tissue>
    </source>
</reference>
<keyword evidence="6" id="KW-0131">Cell cycle</keyword>
<keyword evidence="3" id="KW-0158">Chromosome</keyword>
<keyword evidence="5" id="KW-0539">Nucleus</keyword>
<feature type="compositionally biased region" description="Polar residues" evidence="7">
    <location>
        <begin position="1062"/>
        <end position="1079"/>
    </location>
</feature>
<feature type="compositionally biased region" description="Basic and acidic residues" evidence="7">
    <location>
        <begin position="1636"/>
        <end position="1650"/>
    </location>
</feature>
<comment type="subcellular location">
    <subcellularLocation>
        <location evidence="2">Chromosome</location>
        <location evidence="2">Telomere</location>
    </subcellularLocation>
    <subcellularLocation>
        <location evidence="1">Nucleus</location>
    </subcellularLocation>
</comment>
<feature type="compositionally biased region" description="Polar residues" evidence="7">
    <location>
        <begin position="1934"/>
        <end position="1957"/>
    </location>
</feature>
<feature type="compositionally biased region" description="Polar residues" evidence="7">
    <location>
        <begin position="1666"/>
        <end position="1675"/>
    </location>
</feature>
<feature type="compositionally biased region" description="Basic and acidic residues" evidence="7">
    <location>
        <begin position="983"/>
        <end position="996"/>
    </location>
</feature>
<dbReference type="GO" id="GO:0005634">
    <property type="term" value="C:nucleus"/>
    <property type="evidence" value="ECO:0007669"/>
    <property type="project" value="UniProtKB-SubCell"/>
</dbReference>
<accession>A0A7K9RN25</accession>
<feature type="region of interest" description="Disordered" evidence="7">
    <location>
        <begin position="347"/>
        <end position="383"/>
    </location>
</feature>
<evidence type="ECO:0000256" key="5">
    <source>
        <dbReference type="ARBA" id="ARBA00023242"/>
    </source>
</evidence>
<feature type="compositionally biased region" description="Basic and acidic residues" evidence="7">
    <location>
        <begin position="1822"/>
        <end position="1845"/>
    </location>
</feature>
<feature type="compositionally biased region" description="Basic and acidic residues" evidence="7">
    <location>
        <begin position="1395"/>
        <end position="1414"/>
    </location>
</feature>
<proteinExistence type="predicted"/>
<protein>
    <submittedName>
        <fullName evidence="9">RIF1 protein</fullName>
    </submittedName>
</protein>
<feature type="compositionally biased region" description="Basic and acidic residues" evidence="7">
    <location>
        <begin position="1569"/>
        <end position="1578"/>
    </location>
</feature>
<feature type="non-terminal residue" evidence="9">
    <location>
        <position position="2247"/>
    </location>
</feature>
<feature type="compositionally biased region" description="Basic and acidic residues" evidence="7">
    <location>
        <begin position="1768"/>
        <end position="1778"/>
    </location>
</feature>
<evidence type="ECO:0000256" key="2">
    <source>
        <dbReference type="ARBA" id="ARBA00004574"/>
    </source>
</evidence>
<feature type="compositionally biased region" description="Basic and acidic residues" evidence="7">
    <location>
        <begin position="2155"/>
        <end position="2175"/>
    </location>
</feature>
<dbReference type="PANTHER" id="PTHR22928:SF3">
    <property type="entry name" value="TELOMERE-ASSOCIATED PROTEIN RIF1"/>
    <property type="match status" value="1"/>
</dbReference>
<gene>
    <name evidence="9" type="primary">Rif1</name>
    <name evidence="9" type="ORF">STEDEN_R02783</name>
</gene>
<feature type="compositionally biased region" description="Basic and acidic residues" evidence="7">
    <location>
        <begin position="1799"/>
        <end position="1811"/>
    </location>
</feature>
<evidence type="ECO:0000256" key="1">
    <source>
        <dbReference type="ARBA" id="ARBA00004123"/>
    </source>
</evidence>
<feature type="compositionally biased region" description="Polar residues" evidence="7">
    <location>
        <begin position="354"/>
        <end position="378"/>
    </location>
</feature>
<feature type="region of interest" description="Disordered" evidence="7">
    <location>
        <begin position="1321"/>
        <end position="1891"/>
    </location>
</feature>
<evidence type="ECO:0000313" key="9">
    <source>
        <dbReference type="EMBL" id="NXI25319.1"/>
    </source>
</evidence>
<feature type="compositionally biased region" description="Basic residues" evidence="7">
    <location>
        <begin position="1530"/>
        <end position="1539"/>
    </location>
</feature>
<evidence type="ECO:0000256" key="6">
    <source>
        <dbReference type="ARBA" id="ARBA00023306"/>
    </source>
</evidence>
<feature type="compositionally biased region" description="Basic and acidic residues" evidence="7">
    <location>
        <begin position="1463"/>
        <end position="1483"/>
    </location>
</feature>
<evidence type="ECO:0000256" key="3">
    <source>
        <dbReference type="ARBA" id="ARBA00022454"/>
    </source>
</evidence>
<feature type="region of interest" description="Disordered" evidence="7">
    <location>
        <begin position="1112"/>
        <end position="1299"/>
    </location>
</feature>
<feature type="compositionally biased region" description="Low complexity" evidence="7">
    <location>
        <begin position="1416"/>
        <end position="1431"/>
    </location>
</feature>
<name>A0A7K9RN25_9PASS</name>
<sequence>LLLGSRLTGEGGEAFSADVRKHFPQLCRVFKAHISSPNLELSNAALKALGFCAFNSDNTAELSAPEIQDLLVAVNGVAVKSSDKNTCTRALWVISKQAFPPEIVQKEVSNILSTLETILTKGEVQSVVVEYEALNVIIRLMEQTPAQMGEEAVRWAKLIIPLVVHSAHKVQLRGATALEMGMPLLLQKQQEVAALTEHLMTTKLISELQKLFSAKSETFVLKLWPLFVKLLGKTLHRSGSFINSLLHLEELGFRSGSPEVKKIAFIAWKSLIDNFALNPDILCSAKRLKLLMQPLSSIHVRTETLALTKLEVWWYLLMRLGPHLPSNFEQVCVPLIQSTLSVDSAAAAFPGTPSRPNNTSLAPATPGQKSGTETSTHPGTPRMALNSSTAGVVPFPSIQLLAIEMLLHFLMGPQVVDFAKQNKLVLSLEPLQYPLISSPSFFCKHASTLINAVQDGFVAIGKEVPDCLLNVIWKDINGYVKTAIEAGNKKEKQGSEILTMLLQALKNTVRSNSLPVQKILSLIDITVKELPPKVLGSPAYQVADMDLLNGTPALFLIQLPFHNNLLEFCVAEERFFGILETLVGFALSGPTSALAFSESVLCVIDQSAGQVGNKEHLWRMWSIVVHPLTEWINQNNEVNQGDALEHNFSAVYSALLLPVTHIFPTQGFPQPTLKSLLRSWSDLYRAFARCAALVATAEENLCCEELCAKIMSGLEGETPVVFPMLEGLTHLVSVMVDCINFAPYGTKFQPKNRSPQTPTGWAKKKKEPLGKLTSLFKLLLLLLNSFHEFSSQEIHAESLISMGPSLLAALHTILSHISLPSLIGATFAIFSKPLAVFYEKTKLPEVPKVYSNLNNKLEKLLAEVLQCLQAHCPGSCDSELLQQLSPVLCVAFQHRNKQLRQQSAQLWNCTFAKASSLTYPQELRSVLSQAKKKIPLLLPGFESIEMSEEFSGPFSDMMENSQLDAKISGMEVKVGQKRDSILAHTGEPKNDGKDKPSNLQTTPAKLKLEFSSPKTSEKLLEEEKSVDFVFIPPETKPRILTEHQKEVLRSKRADIPAMYNNLDASQDTPSLSQYTQSQEDSLEVPPLVEDAKKDTADQPQVISHCLMKKEGSEGCHSQESPACNSEGEAKNATAEMIPEETSTGEGLETKSMEAASQEVSAGKEDTSNVTNSSTSSDIISGTPQPVSRRQSFITLEKFGAAESRPFSPAPLNSVLELPGGAPEAAPQEHSSSTKAGAKAEKPGGENKNAAKAEGDAWVAATRRVTRRQSRMELQGSKAKLLSRSEESQACGSLEGSRAELGSAVEEVEHILLNHSQALRSTDADIQRAEDAIAEMERAQGLDMDSKENTPPECSSCSEQAPGDESQGSQGSSQQKQLRRSSRRRSETVESSSGSQDKEEGPPKRDRRKEEEKSGQKKLSQGKGDGAQKQKGIPGKTPENTKESSQPERVAEDWSPKESPAGRGLDEEGSRGGRRAEDPPRSEGEGQGSLSTAGQKVERPRYHTRRSSQGLLSSIENSETDSSDSKEESTRKKKPVKVRSRSNSLEGKLKEGQAGSRSLEGSSQGSESKSPLEAKKGDAEVSTGAAVPAEPGALESQETPAAAGGALNSCENPDTSMEQNKDDASMESLGSPCVSEQDGRAAEEIKQEEKQNSTGDCAPAANVSGAELSSLQSPECQNKRSKRVKKIKSCDCCFKKPKQQVPESKVTESKKEKGPELEEPEPSPGQTPGSGSAHSDSEGSLALVPCATSTPLYPPKGCRTFTLESQGMAEEKLQGSREVPEEENPEIPEGSAPETTESMEEVKEPAEQKEQTEQVLPESVPGEPRESCLDSGEQEEKPAAAEKEEICENEQLEEVPEEMCVDSKPEEKEIKEPEGNQEDKGEAENHIGKTFVVRTNQEMKEELVETEIKVPENVALGDVSVDSPLKVEGDPSVQVAESPTSLQARCTWSPSASPSTSILKRGVKRSQEDDPLSPANKIRRVSFANPIFQEGLADDIDRRSPVIRSHSSPSSRSLKILSSMQVRGNPHITTPTKGFLSPGSRTPKFKSSKKCLITEMAKESLPCFTKSVYPALAACKAPVDAILPQITSNICARGLGQLLRAKNIKTVGDLSSLTPPEIKTLPIRSPKVSSVKRALKGYHEQQVKSRALEESTMLDEAEKPGNDVEEKSLSGDEEKLAAGTCCSSRSSEQPQGDLLGQIQALAAQLSSDLRGYSNRQLCEMQEKLAEMSLCILRDLQARLDSPPHQGPE</sequence>
<feature type="compositionally biased region" description="Low complexity" evidence="7">
    <location>
        <begin position="1364"/>
        <end position="1375"/>
    </location>
</feature>
<feature type="compositionally biased region" description="Polar residues" evidence="7">
    <location>
        <begin position="1181"/>
        <end position="1193"/>
    </location>
</feature>
<feature type="non-terminal residue" evidence="9">
    <location>
        <position position="1"/>
    </location>
</feature>
<feature type="compositionally biased region" description="Polar residues" evidence="7">
    <location>
        <begin position="1554"/>
        <end position="1568"/>
    </location>
</feature>
<feature type="region of interest" description="Disordered" evidence="7">
    <location>
        <begin position="983"/>
        <end position="1007"/>
    </location>
</feature>
<keyword evidence="10" id="KW-1185">Reference proteome</keyword>
<dbReference type="PANTHER" id="PTHR22928">
    <property type="entry name" value="TELOMERE-ASSOCIATED PROTEIN RIF1"/>
    <property type="match status" value="1"/>
</dbReference>
<dbReference type="SUPFAM" id="SSF48371">
    <property type="entry name" value="ARM repeat"/>
    <property type="match status" value="1"/>
</dbReference>
<feature type="compositionally biased region" description="Low complexity" evidence="7">
    <location>
        <begin position="1167"/>
        <end position="1180"/>
    </location>
</feature>
<dbReference type="Proteomes" id="UP000572325">
    <property type="component" value="Unassembled WGS sequence"/>
</dbReference>
<evidence type="ECO:0000256" key="4">
    <source>
        <dbReference type="ARBA" id="ARBA00022895"/>
    </source>
</evidence>
<dbReference type="GO" id="GO:0000723">
    <property type="term" value="P:telomere maintenance"/>
    <property type="evidence" value="ECO:0007669"/>
    <property type="project" value="TreeGrafter"/>
</dbReference>
<evidence type="ECO:0000256" key="7">
    <source>
        <dbReference type="SAM" id="MobiDB-lite"/>
    </source>
</evidence>
<organism evidence="9 10">
    <name type="scientific">Sterrhoptilus dennistouni</name>
    <dbReference type="NCBI Taxonomy" id="2585820"/>
    <lineage>
        <taxon>Eukaryota</taxon>
        <taxon>Metazoa</taxon>
        <taxon>Chordata</taxon>
        <taxon>Craniata</taxon>
        <taxon>Vertebrata</taxon>
        <taxon>Euteleostomi</taxon>
        <taxon>Archelosauria</taxon>
        <taxon>Archosauria</taxon>
        <taxon>Dinosauria</taxon>
        <taxon>Saurischia</taxon>
        <taxon>Theropoda</taxon>
        <taxon>Coelurosauria</taxon>
        <taxon>Aves</taxon>
        <taxon>Neognathae</taxon>
        <taxon>Neoaves</taxon>
        <taxon>Telluraves</taxon>
        <taxon>Australaves</taxon>
        <taxon>Passeriformes</taxon>
        <taxon>Sylvioidea</taxon>
        <taxon>Zosteropidae</taxon>
        <taxon>Sterrhoptilus</taxon>
    </lineage>
</organism>
<feature type="compositionally biased region" description="Basic and acidic residues" evidence="7">
    <location>
        <begin position="1237"/>
        <end position="1254"/>
    </location>
</feature>
<dbReference type="CDD" id="cd14267">
    <property type="entry name" value="Rif1_CTD_C-II_like"/>
    <property type="match status" value="1"/>
</dbReference>
<feature type="compositionally biased region" description="Polar residues" evidence="7">
    <location>
        <begin position="1608"/>
        <end position="1617"/>
    </location>
</feature>
<dbReference type="InterPro" id="IPR022031">
    <property type="entry name" value="Rif1_N"/>
</dbReference>